<dbReference type="PANTHER" id="PTHR47528">
    <property type="entry name" value="PARALEMMIN-3"/>
    <property type="match status" value="1"/>
</dbReference>
<proteinExistence type="predicted"/>
<feature type="region of interest" description="Disordered" evidence="2">
    <location>
        <begin position="42"/>
        <end position="265"/>
    </location>
</feature>
<name>A0A5C6MYJ4_9TELE</name>
<feature type="compositionally biased region" description="Low complexity" evidence="2">
    <location>
        <begin position="154"/>
        <end position="166"/>
    </location>
</feature>
<keyword evidence="4" id="KW-1185">Reference proteome</keyword>
<dbReference type="InterPro" id="IPR024149">
    <property type="entry name" value="Paralemmin-3"/>
</dbReference>
<dbReference type="GO" id="GO:0008360">
    <property type="term" value="P:regulation of cell shape"/>
    <property type="evidence" value="ECO:0007669"/>
    <property type="project" value="InterPro"/>
</dbReference>
<dbReference type="Proteomes" id="UP000324091">
    <property type="component" value="Chromosome 6"/>
</dbReference>
<gene>
    <name evidence="3" type="ORF">D4764_06G0000570</name>
</gene>
<reference evidence="3 4" key="1">
    <citation type="submission" date="2019-04" db="EMBL/GenBank/DDBJ databases">
        <title>Chromosome genome assembly for Takifugu flavidus.</title>
        <authorList>
            <person name="Xiao S."/>
        </authorList>
    </citation>
    <scope>NUCLEOTIDE SEQUENCE [LARGE SCALE GENOMIC DNA]</scope>
    <source>
        <strain evidence="3">HTHZ2018</strain>
        <tissue evidence="3">Muscle</tissue>
    </source>
</reference>
<organism evidence="3 4">
    <name type="scientific">Takifugu flavidus</name>
    <name type="common">sansaifugu</name>
    <dbReference type="NCBI Taxonomy" id="433684"/>
    <lineage>
        <taxon>Eukaryota</taxon>
        <taxon>Metazoa</taxon>
        <taxon>Chordata</taxon>
        <taxon>Craniata</taxon>
        <taxon>Vertebrata</taxon>
        <taxon>Euteleostomi</taxon>
        <taxon>Actinopterygii</taxon>
        <taxon>Neopterygii</taxon>
        <taxon>Teleostei</taxon>
        <taxon>Neoteleostei</taxon>
        <taxon>Acanthomorphata</taxon>
        <taxon>Eupercaria</taxon>
        <taxon>Tetraodontiformes</taxon>
        <taxon>Tetradontoidea</taxon>
        <taxon>Tetraodontidae</taxon>
        <taxon>Takifugu</taxon>
    </lineage>
</organism>
<evidence type="ECO:0000256" key="1">
    <source>
        <dbReference type="ARBA" id="ARBA00023054"/>
    </source>
</evidence>
<dbReference type="InterPro" id="IPR004965">
    <property type="entry name" value="Paralemmin"/>
</dbReference>
<feature type="compositionally biased region" description="Polar residues" evidence="2">
    <location>
        <begin position="337"/>
        <end position="347"/>
    </location>
</feature>
<evidence type="ECO:0000313" key="4">
    <source>
        <dbReference type="Proteomes" id="UP000324091"/>
    </source>
</evidence>
<evidence type="ECO:0008006" key="5">
    <source>
        <dbReference type="Google" id="ProtNLM"/>
    </source>
</evidence>
<feature type="compositionally biased region" description="Basic and acidic residues" evidence="2">
    <location>
        <begin position="233"/>
        <end position="262"/>
    </location>
</feature>
<comment type="caution">
    <text evidence="3">The sequence shown here is derived from an EMBL/GenBank/DDBJ whole genome shotgun (WGS) entry which is preliminary data.</text>
</comment>
<sequence length="383" mass="41919">MEEADKYKQRLEAIAEKLRRQEEQEKARREMEEERLRLQQLKRKSLRDQWLMEGAPLSPASPDTQNIPRSPPWGSEAQEMEEQDDQCNCGLQSESQRLTEEEDNNPVENRQTQEAAEMGEADAESGDGVFANQRPLPEESATLLTDHRGEAEASSDSLDSSQSSSSGTVAAPVSRDGLRTSVSEGGAAPNPKDSVEEEELALMVEECAIGADGEDEEPKVNEGEIKGTQSETDLQKQEVEEEEIKREAEEKHEAAPAGEEMKQPVPAPLGAAVVSTGPVYSRSNSISERGTAVIQEGADIALESQEPPPPPGQFQEVFLVDPQNNKRTEGMPGEQDSLLSQAKTPKSPTEPAAADTSAQSEPRSHEEQNKMSKNRTGRCCTLI</sequence>
<accession>A0A5C6MYJ4</accession>
<dbReference type="AlphaFoldDB" id="A0A5C6MYJ4"/>
<evidence type="ECO:0000256" key="2">
    <source>
        <dbReference type="SAM" id="MobiDB-lite"/>
    </source>
</evidence>
<dbReference type="Pfam" id="PF03285">
    <property type="entry name" value="Paralemmin"/>
    <property type="match status" value="1"/>
</dbReference>
<dbReference type="GO" id="GO:0016020">
    <property type="term" value="C:membrane"/>
    <property type="evidence" value="ECO:0007669"/>
    <property type="project" value="InterPro"/>
</dbReference>
<feature type="region of interest" description="Disordered" evidence="2">
    <location>
        <begin position="281"/>
        <end position="383"/>
    </location>
</feature>
<dbReference type="EMBL" id="RHFK02000019">
    <property type="protein sequence ID" value="TWW58527.1"/>
    <property type="molecule type" value="Genomic_DNA"/>
</dbReference>
<protein>
    <recommendedName>
        <fullName evidence="5">Paralemmin-3</fullName>
    </recommendedName>
</protein>
<keyword evidence="1" id="KW-0175">Coiled coil</keyword>
<evidence type="ECO:0000313" key="3">
    <source>
        <dbReference type="EMBL" id="TWW58527.1"/>
    </source>
</evidence>
<dbReference type="PANTHER" id="PTHR47528:SF1">
    <property type="entry name" value="PARALEMMIN-3"/>
    <property type="match status" value="1"/>
</dbReference>